<reference evidence="2 3" key="3">
    <citation type="journal article" date="2010" name="BMC Genomics">
        <title>Transcriptome sequencing and comparative analysis of cucumber flowers with different sex types.</title>
        <authorList>
            <person name="Guo S."/>
            <person name="Zheng Y."/>
            <person name="Joung J.G."/>
            <person name="Liu S."/>
            <person name="Zhang Z."/>
            <person name="Crasta O.R."/>
            <person name="Sobral B.W."/>
            <person name="Xu Y."/>
            <person name="Huang S."/>
            <person name="Fei Z."/>
        </authorList>
    </citation>
    <scope>NUCLEOTIDE SEQUENCE [LARGE SCALE GENOMIC DNA]</scope>
    <source>
        <strain evidence="3">cv. 9930</strain>
    </source>
</reference>
<keyword evidence="1" id="KW-0812">Transmembrane</keyword>
<dbReference type="AlphaFoldDB" id="A0A0A0M192"/>
<dbReference type="Gramene" id="KGN66892">
    <property type="protein sequence ID" value="KGN66892"/>
    <property type="gene ID" value="Csa_1G705600"/>
</dbReference>
<keyword evidence="1" id="KW-0472">Membrane</keyword>
<dbReference type="EMBL" id="CM002922">
    <property type="protein sequence ID" value="KGN66892.1"/>
    <property type="molecule type" value="Genomic_DNA"/>
</dbReference>
<evidence type="ECO:0000256" key="1">
    <source>
        <dbReference type="SAM" id="Phobius"/>
    </source>
</evidence>
<accession>A0A0A0M192</accession>
<organism evidence="2 3">
    <name type="scientific">Cucumis sativus</name>
    <name type="common">Cucumber</name>
    <dbReference type="NCBI Taxonomy" id="3659"/>
    <lineage>
        <taxon>Eukaryota</taxon>
        <taxon>Viridiplantae</taxon>
        <taxon>Streptophyta</taxon>
        <taxon>Embryophyta</taxon>
        <taxon>Tracheophyta</taxon>
        <taxon>Spermatophyta</taxon>
        <taxon>Magnoliopsida</taxon>
        <taxon>eudicotyledons</taxon>
        <taxon>Gunneridae</taxon>
        <taxon>Pentapetalae</taxon>
        <taxon>rosids</taxon>
        <taxon>fabids</taxon>
        <taxon>Cucurbitales</taxon>
        <taxon>Cucurbitaceae</taxon>
        <taxon>Benincaseae</taxon>
        <taxon>Cucumis</taxon>
    </lineage>
</organism>
<evidence type="ECO:0000313" key="2">
    <source>
        <dbReference type="EMBL" id="KGN66892.1"/>
    </source>
</evidence>
<dbReference type="Proteomes" id="UP000029981">
    <property type="component" value="Chromosome 1"/>
</dbReference>
<protein>
    <recommendedName>
        <fullName evidence="4">Transmembrane protein</fullName>
    </recommendedName>
</protein>
<gene>
    <name evidence="2" type="ORF">Csa_1G705600</name>
</gene>
<sequence length="93" mass="10822">MGFTCNGKKVKRREPHKTCLKEKQRKRWGQWRLGEGIKGDEMKEWIQVARELCKKKESTDCGKGVEPKCGRGMRAISIFLSSSFILLFAFFHN</sequence>
<reference evidence="2 3" key="4">
    <citation type="journal article" date="2011" name="BMC Genomics">
        <title>RNA-Seq improves annotation of protein-coding genes in the cucumber genome.</title>
        <authorList>
            <person name="Li Z."/>
            <person name="Zhang Z."/>
            <person name="Yan P."/>
            <person name="Huang S."/>
            <person name="Fei Z."/>
            <person name="Lin K."/>
        </authorList>
    </citation>
    <scope>NUCLEOTIDE SEQUENCE [LARGE SCALE GENOMIC DNA]</scope>
    <source>
        <strain evidence="3">cv. 9930</strain>
    </source>
</reference>
<keyword evidence="1" id="KW-1133">Transmembrane helix</keyword>
<name>A0A0A0M192_CUCSA</name>
<evidence type="ECO:0008006" key="4">
    <source>
        <dbReference type="Google" id="ProtNLM"/>
    </source>
</evidence>
<evidence type="ECO:0000313" key="3">
    <source>
        <dbReference type="Proteomes" id="UP000029981"/>
    </source>
</evidence>
<reference evidence="2 3" key="2">
    <citation type="journal article" date="2009" name="PLoS ONE">
        <title>An integrated genetic and cytogenetic map of the cucumber genome.</title>
        <authorList>
            <person name="Ren Y."/>
            <person name="Zhang Z."/>
            <person name="Liu J."/>
            <person name="Staub J.E."/>
            <person name="Han Y."/>
            <person name="Cheng Z."/>
            <person name="Li X."/>
            <person name="Lu J."/>
            <person name="Miao H."/>
            <person name="Kang H."/>
            <person name="Xie B."/>
            <person name="Gu X."/>
            <person name="Wang X."/>
            <person name="Du Y."/>
            <person name="Jin W."/>
            <person name="Huang S."/>
        </authorList>
    </citation>
    <scope>NUCLEOTIDE SEQUENCE [LARGE SCALE GENOMIC DNA]</scope>
    <source>
        <strain evidence="3">cv. 9930</strain>
    </source>
</reference>
<reference evidence="2 3" key="1">
    <citation type="journal article" date="2009" name="Nat. Genet.">
        <title>The genome of the cucumber, Cucumis sativus L.</title>
        <authorList>
            <person name="Huang S."/>
            <person name="Li R."/>
            <person name="Zhang Z."/>
            <person name="Li L."/>
            <person name="Gu X."/>
            <person name="Fan W."/>
            <person name="Lucas W.J."/>
            <person name="Wang X."/>
            <person name="Xie B."/>
            <person name="Ni P."/>
            <person name="Ren Y."/>
            <person name="Zhu H."/>
            <person name="Li J."/>
            <person name="Lin K."/>
            <person name="Jin W."/>
            <person name="Fei Z."/>
            <person name="Li G."/>
            <person name="Staub J."/>
            <person name="Kilian A."/>
            <person name="van der Vossen E.A."/>
            <person name="Wu Y."/>
            <person name="Guo J."/>
            <person name="He J."/>
            <person name="Jia Z."/>
            <person name="Ren Y."/>
            <person name="Tian G."/>
            <person name="Lu Y."/>
            <person name="Ruan J."/>
            <person name="Qian W."/>
            <person name="Wang M."/>
            <person name="Huang Q."/>
            <person name="Li B."/>
            <person name="Xuan Z."/>
            <person name="Cao J."/>
            <person name="Asan"/>
            <person name="Wu Z."/>
            <person name="Zhang J."/>
            <person name="Cai Q."/>
            <person name="Bai Y."/>
            <person name="Zhao B."/>
            <person name="Han Y."/>
            <person name="Li Y."/>
            <person name="Li X."/>
            <person name="Wang S."/>
            <person name="Shi Q."/>
            <person name="Liu S."/>
            <person name="Cho W.K."/>
            <person name="Kim J.Y."/>
            <person name="Xu Y."/>
            <person name="Heller-Uszynska K."/>
            <person name="Miao H."/>
            <person name="Cheng Z."/>
            <person name="Zhang S."/>
            <person name="Wu J."/>
            <person name="Yang Y."/>
            <person name="Kang H."/>
            <person name="Li M."/>
            <person name="Liang H."/>
            <person name="Ren X."/>
            <person name="Shi Z."/>
            <person name="Wen M."/>
            <person name="Jian M."/>
            <person name="Yang H."/>
            <person name="Zhang G."/>
            <person name="Yang Z."/>
            <person name="Chen R."/>
            <person name="Liu S."/>
            <person name="Li J."/>
            <person name="Ma L."/>
            <person name="Liu H."/>
            <person name="Zhou Y."/>
            <person name="Zhao J."/>
            <person name="Fang X."/>
            <person name="Li G."/>
            <person name="Fang L."/>
            <person name="Li Y."/>
            <person name="Liu D."/>
            <person name="Zheng H."/>
            <person name="Zhang Y."/>
            <person name="Qin N."/>
            <person name="Li Z."/>
            <person name="Yang G."/>
            <person name="Yang S."/>
            <person name="Bolund L."/>
            <person name="Kristiansen K."/>
            <person name="Zheng H."/>
            <person name="Li S."/>
            <person name="Zhang X."/>
            <person name="Yang H."/>
            <person name="Wang J."/>
            <person name="Sun R."/>
            <person name="Zhang B."/>
            <person name="Jiang S."/>
            <person name="Wang J."/>
            <person name="Du Y."/>
            <person name="Li S."/>
        </authorList>
    </citation>
    <scope>NUCLEOTIDE SEQUENCE [LARGE SCALE GENOMIC DNA]</scope>
    <source>
        <strain evidence="3">cv. 9930</strain>
    </source>
</reference>
<keyword evidence="3" id="KW-1185">Reference proteome</keyword>
<feature type="transmembrane region" description="Helical" evidence="1">
    <location>
        <begin position="73"/>
        <end position="91"/>
    </location>
</feature>
<proteinExistence type="predicted"/>